<dbReference type="GO" id="GO:0004564">
    <property type="term" value="F:beta-fructofuranosidase activity"/>
    <property type="evidence" value="ECO:0007669"/>
    <property type="project" value="UniProtKB-EC"/>
</dbReference>
<dbReference type="Gene3D" id="2.60.120.560">
    <property type="entry name" value="Exo-inulinase, domain 1"/>
    <property type="match status" value="1"/>
</dbReference>
<evidence type="ECO:0000256" key="3">
    <source>
        <dbReference type="ARBA" id="ARBA00022801"/>
    </source>
</evidence>
<evidence type="ECO:0000313" key="8">
    <source>
        <dbReference type="EMBL" id="MBX5024968.1"/>
    </source>
</evidence>
<comment type="similarity">
    <text evidence="1 5">Belongs to the glycosyl hydrolase 32 family.</text>
</comment>
<keyword evidence="4 5" id="KW-0326">Glycosidase</keyword>
<dbReference type="SUPFAM" id="SSF49899">
    <property type="entry name" value="Concanavalin A-like lectins/glucanases"/>
    <property type="match status" value="1"/>
</dbReference>
<keyword evidence="11" id="KW-1185">Reference proteome</keyword>
<dbReference type="InterPro" id="IPR013320">
    <property type="entry name" value="ConA-like_dom_sf"/>
</dbReference>
<comment type="caution">
    <text evidence="8">The sequence shown here is derived from an EMBL/GenBank/DDBJ whole genome shotgun (WGS) entry which is preliminary data.</text>
</comment>
<dbReference type="AlphaFoldDB" id="A0A9Q3MAP2"/>
<dbReference type="Proteomes" id="UP000770629">
    <property type="component" value="Unassembled WGS sequence"/>
</dbReference>
<dbReference type="PANTHER" id="PTHR43101:SF1">
    <property type="entry name" value="BETA-FRUCTOSIDASE"/>
    <property type="match status" value="1"/>
</dbReference>
<dbReference type="RefSeq" id="WP_221120747.1">
    <property type="nucleotide sequence ID" value="NZ_JABDXU010000009.1"/>
</dbReference>
<dbReference type="InterPro" id="IPR013189">
    <property type="entry name" value="Glyco_hydro_32_C"/>
</dbReference>
<evidence type="ECO:0000259" key="6">
    <source>
        <dbReference type="Pfam" id="PF00251"/>
    </source>
</evidence>
<sequence>MRRQKKQLELGTRIEFWARSIDEKADEFPFRILDQGKQVLWAVKRFSEFPEFYSYHHREACEVELEWNEGVTDFTWAYAYNPRSVSKTGITVLEFGEHLVERTGPEIDAWCASDPQRPRLHFSPVKHWMNDPNGLCKIGDVWHLFYQFHPAGTDWGPMHWGHATSRNLCEWLHMPVFLHPEQNLARLGATGGAFSGSAFRGRDGKVKFYYTERLPAYDLFAGYREIQKIAEPGRDLIEPERITTVLEVRPEGVEHDFRDPKVWWDGAARAYRMILGASIDGDPAVLLYGSGDGLEWQYLGPLYRAPARFRAEGARAVECPDFFRLEDKWVLVMGFVGHIEPTTGRHNLLYALIGEFAGDRFVPDAPELQLLDFGTDYYAMQSFEAEGRQIAFAWLFNWEYRKPEGSAYSGEMSLPRVLSLNEDKSKICMLPAIEVDERYVAIPVAPDRSGDYALPSAPIEIRLSGPLQGSKLVATEGGELAFEVSVAGDILSIRLAQDDGSIRYVAELGGGKDLRLFHDRGIVEIFADGGAVCGTRRGYANIEPDRLEISSSASAQVFEKLAK</sequence>
<feature type="domain" description="Glycosyl hydrolase family 32 N-terminal" evidence="6">
    <location>
        <begin position="121"/>
        <end position="430"/>
    </location>
</feature>
<dbReference type="InterPro" id="IPR023296">
    <property type="entry name" value="Glyco_hydro_beta-prop_sf"/>
</dbReference>
<evidence type="ECO:0000313" key="10">
    <source>
        <dbReference type="Proteomes" id="UP000749740"/>
    </source>
</evidence>
<dbReference type="PANTHER" id="PTHR43101">
    <property type="entry name" value="BETA-FRUCTOSIDASE"/>
    <property type="match status" value="1"/>
</dbReference>
<evidence type="ECO:0000256" key="2">
    <source>
        <dbReference type="ARBA" id="ARBA00012758"/>
    </source>
</evidence>
<evidence type="ECO:0000256" key="1">
    <source>
        <dbReference type="ARBA" id="ARBA00009902"/>
    </source>
</evidence>
<proteinExistence type="inferred from homology"/>
<dbReference type="Gene3D" id="2.115.10.20">
    <property type="entry name" value="Glycosyl hydrolase domain, family 43"/>
    <property type="match status" value="1"/>
</dbReference>
<dbReference type="EC" id="3.2.1.26" evidence="2"/>
<dbReference type="SMART" id="SM00640">
    <property type="entry name" value="Glyco_32"/>
    <property type="match status" value="1"/>
</dbReference>
<dbReference type="InterPro" id="IPR051214">
    <property type="entry name" value="GH32_Enzymes"/>
</dbReference>
<dbReference type="Proteomes" id="UP000749740">
    <property type="component" value="Unassembled WGS sequence"/>
</dbReference>
<dbReference type="Pfam" id="PF00251">
    <property type="entry name" value="Glyco_hydro_32N"/>
    <property type="match status" value="1"/>
</dbReference>
<accession>A0A9Q3MAP2</accession>
<organism evidence="8 10">
    <name type="scientific">Rhizobium lentis</name>
    <dbReference type="NCBI Taxonomy" id="1138194"/>
    <lineage>
        <taxon>Bacteria</taxon>
        <taxon>Pseudomonadati</taxon>
        <taxon>Pseudomonadota</taxon>
        <taxon>Alphaproteobacteria</taxon>
        <taxon>Hyphomicrobiales</taxon>
        <taxon>Rhizobiaceae</taxon>
        <taxon>Rhizobium/Agrobacterium group</taxon>
        <taxon>Rhizobium</taxon>
    </lineage>
</organism>
<dbReference type="PROSITE" id="PS00609">
    <property type="entry name" value="GLYCOSYL_HYDROL_F32"/>
    <property type="match status" value="1"/>
</dbReference>
<protein>
    <recommendedName>
        <fullName evidence="2">beta-fructofuranosidase</fullName>
        <ecNumber evidence="2">3.2.1.26</ecNumber>
    </recommendedName>
</protein>
<dbReference type="Pfam" id="PF08244">
    <property type="entry name" value="Glyco_hydro_32C"/>
    <property type="match status" value="1"/>
</dbReference>
<evidence type="ECO:0000259" key="7">
    <source>
        <dbReference type="Pfam" id="PF08244"/>
    </source>
</evidence>
<evidence type="ECO:0000313" key="11">
    <source>
        <dbReference type="Proteomes" id="UP000770629"/>
    </source>
</evidence>
<dbReference type="InterPro" id="IPR001362">
    <property type="entry name" value="Glyco_hydro_32"/>
</dbReference>
<keyword evidence="3 5" id="KW-0378">Hydrolase</keyword>
<name>A0A9Q3MAP2_9HYPH</name>
<dbReference type="EMBL" id="JABDYC010000007">
    <property type="protein sequence ID" value="MBX5024968.1"/>
    <property type="molecule type" value="Genomic_DNA"/>
</dbReference>
<evidence type="ECO:0000256" key="5">
    <source>
        <dbReference type="RuleBase" id="RU362110"/>
    </source>
</evidence>
<dbReference type="EMBL" id="JABDYF010000009">
    <property type="protein sequence ID" value="MBX5091720.1"/>
    <property type="molecule type" value="Genomic_DNA"/>
</dbReference>
<gene>
    <name evidence="9" type="ORF">HJB60_21445</name>
    <name evidence="8" type="ORF">HJB63_20620</name>
</gene>
<dbReference type="InterPro" id="IPR018053">
    <property type="entry name" value="Glyco_hydro_32_AS"/>
</dbReference>
<dbReference type="SUPFAM" id="SSF75005">
    <property type="entry name" value="Arabinanase/levansucrase/invertase"/>
    <property type="match status" value="1"/>
</dbReference>
<evidence type="ECO:0000256" key="4">
    <source>
        <dbReference type="ARBA" id="ARBA00023295"/>
    </source>
</evidence>
<reference evidence="8 11" key="1">
    <citation type="submission" date="2020-04" db="EMBL/GenBank/DDBJ databases">
        <title>Global-level population genomics: horizontal gene transfer, symbiosis and evolution in Rhizobia.</title>
        <authorList>
            <person name="Gai Y."/>
        </authorList>
    </citation>
    <scope>NUCLEOTIDE SEQUENCE</scope>
    <source>
        <strain evidence="9 11">BLR33</strain>
        <strain evidence="8">BLR57</strain>
    </source>
</reference>
<dbReference type="GO" id="GO:0005975">
    <property type="term" value="P:carbohydrate metabolic process"/>
    <property type="evidence" value="ECO:0007669"/>
    <property type="project" value="InterPro"/>
</dbReference>
<evidence type="ECO:0000313" key="9">
    <source>
        <dbReference type="EMBL" id="MBX5091720.1"/>
    </source>
</evidence>
<feature type="domain" description="Glycosyl hydrolase family 32 C-terminal" evidence="7">
    <location>
        <begin position="513"/>
        <end position="559"/>
    </location>
</feature>
<dbReference type="InterPro" id="IPR013148">
    <property type="entry name" value="Glyco_hydro_32_N"/>
</dbReference>